<organism evidence="10 11">
    <name type="scientific">Madurella mycetomatis</name>
    <dbReference type="NCBI Taxonomy" id="100816"/>
    <lineage>
        <taxon>Eukaryota</taxon>
        <taxon>Fungi</taxon>
        <taxon>Dikarya</taxon>
        <taxon>Ascomycota</taxon>
        <taxon>Pezizomycotina</taxon>
        <taxon>Sordariomycetes</taxon>
        <taxon>Sordariomycetidae</taxon>
        <taxon>Sordariales</taxon>
        <taxon>Sordariales incertae sedis</taxon>
        <taxon>Madurella</taxon>
    </lineage>
</organism>
<feature type="transmembrane region" description="Helical" evidence="7">
    <location>
        <begin position="171"/>
        <end position="191"/>
    </location>
</feature>
<evidence type="ECO:0000256" key="4">
    <source>
        <dbReference type="ARBA" id="ARBA00023136"/>
    </source>
</evidence>
<keyword evidence="11" id="KW-1185">Reference proteome</keyword>
<dbReference type="STRING" id="100816.A0A175W976"/>
<feature type="region of interest" description="Disordered" evidence="6">
    <location>
        <begin position="283"/>
        <end position="303"/>
    </location>
</feature>
<dbReference type="InterPro" id="IPR052337">
    <property type="entry name" value="SAT4-like"/>
</dbReference>
<dbReference type="GO" id="GO:0016020">
    <property type="term" value="C:membrane"/>
    <property type="evidence" value="ECO:0007669"/>
    <property type="project" value="UniProtKB-SubCell"/>
</dbReference>
<feature type="domain" description="Rhodopsin" evidence="8">
    <location>
        <begin position="28"/>
        <end position="264"/>
    </location>
</feature>
<feature type="transmembrane region" description="Helical" evidence="7">
    <location>
        <begin position="241"/>
        <end position="264"/>
    </location>
</feature>
<reference evidence="10 11" key="3">
    <citation type="submission" date="2016-01" db="EMBL/GenBank/DDBJ databases">
        <title>Madurella mycetomatis genome sequencing.</title>
        <authorList>
            <person name="Van De Sande W."/>
        </authorList>
    </citation>
    <scope>NUCLEOTIDE SEQUENCE [LARGE SCALE GENOMIC DNA]</scope>
    <source>
        <strain evidence="10">Mm55</strain>
        <strain evidence="11">mm55</strain>
    </source>
</reference>
<evidence type="ECO:0000259" key="8">
    <source>
        <dbReference type="Pfam" id="PF20684"/>
    </source>
</evidence>
<dbReference type="AlphaFoldDB" id="A0A175W976"/>
<accession>A0A175W976</accession>
<dbReference type="PANTHER" id="PTHR33048">
    <property type="entry name" value="PTH11-LIKE INTEGRAL MEMBRANE PROTEIN (AFU_ORTHOLOGUE AFUA_5G11245)"/>
    <property type="match status" value="1"/>
</dbReference>
<feature type="transmembrane region" description="Helical" evidence="7">
    <location>
        <begin position="83"/>
        <end position="101"/>
    </location>
</feature>
<dbReference type="Pfam" id="PF20684">
    <property type="entry name" value="Fung_rhodopsin"/>
    <property type="match status" value="1"/>
</dbReference>
<feature type="transmembrane region" description="Helical" evidence="7">
    <location>
        <begin position="121"/>
        <end position="143"/>
    </location>
</feature>
<gene>
    <name evidence="10" type="ORF">MMYC01_204468</name>
    <name evidence="9" type="ORF">MMYC01_209325</name>
</gene>
<evidence type="ECO:0000256" key="3">
    <source>
        <dbReference type="ARBA" id="ARBA00022989"/>
    </source>
</evidence>
<evidence type="ECO:0000256" key="2">
    <source>
        <dbReference type="ARBA" id="ARBA00022692"/>
    </source>
</evidence>
<dbReference type="EMBL" id="LCTW02000349">
    <property type="protein sequence ID" value="KXX74464.1"/>
    <property type="molecule type" value="Genomic_DNA"/>
</dbReference>
<reference evidence="10" key="2">
    <citation type="submission" date="2015-06" db="EMBL/GenBank/DDBJ databases">
        <authorList>
            <person name="Hoefler B.C."/>
            <person name="Straight P.D."/>
        </authorList>
    </citation>
    <scope>NUCLEOTIDE SEQUENCE [LARGE SCALE GENOMIC DNA]</scope>
    <source>
        <strain evidence="10">Mm55</strain>
    </source>
</reference>
<reference evidence="11" key="1">
    <citation type="submission" date="2015-06" db="EMBL/GenBank/DDBJ databases">
        <authorList>
            <person name="van de Sande W.W.J."/>
        </authorList>
    </citation>
    <scope>NUCLEOTIDE SEQUENCE [LARGE SCALE GENOMIC DNA]</scope>
    <source>
        <strain evidence="11">mm55</strain>
    </source>
</reference>
<keyword evidence="3 7" id="KW-1133">Transmembrane helix</keyword>
<dbReference type="InterPro" id="IPR049326">
    <property type="entry name" value="Rhodopsin_dom_fungi"/>
</dbReference>
<keyword evidence="2 7" id="KW-0812">Transmembrane</keyword>
<dbReference type="Proteomes" id="UP000078237">
    <property type="component" value="Unassembled WGS sequence"/>
</dbReference>
<sequence>MASIDDHGPRLNITIWSLTGAATLFLGMRIYCKVQRGRPVRSDDCVLVASWLALAAACALLTVNTTIGYGRHNDDISPENFNYVLLVSYIAGFFSILAACWSKISFAITLLRVVTNHRVKLLLWFAIVSVNLVLGANATIQFAQCWPPPRLWQPEGPGSCWPRYVVIRYNIFAASYSGFMDIVLALLPWMIVWNAAISMKEKLSALFAMSMGVFAGITSFLKINYLDAIGSNDMVDSVNLLIYGTAESAVTIVAVSIPILRALVYTSSSPPKPRFYQEPYVEYSSNGSHSSVHSSRRNQPSEA</sequence>
<feature type="transmembrane region" description="Helical" evidence="7">
    <location>
        <begin position="44"/>
        <end position="63"/>
    </location>
</feature>
<dbReference type="PANTHER" id="PTHR33048:SF42">
    <property type="entry name" value="INTEGRAL MEMBRANE PROTEIN"/>
    <property type="match status" value="1"/>
</dbReference>
<evidence type="ECO:0000256" key="6">
    <source>
        <dbReference type="SAM" id="MobiDB-lite"/>
    </source>
</evidence>
<evidence type="ECO:0000256" key="7">
    <source>
        <dbReference type="SAM" id="Phobius"/>
    </source>
</evidence>
<comment type="similarity">
    <text evidence="5">Belongs to the SAT4 family.</text>
</comment>
<dbReference type="EMBL" id="LCTW02000083">
    <property type="protein sequence ID" value="KXX79554.1"/>
    <property type="molecule type" value="Genomic_DNA"/>
</dbReference>
<dbReference type="VEuPathDB" id="FungiDB:MMYC01_209325"/>
<feature type="transmembrane region" description="Helical" evidence="7">
    <location>
        <begin position="203"/>
        <end position="221"/>
    </location>
</feature>
<feature type="compositionally biased region" description="Low complexity" evidence="6">
    <location>
        <begin position="284"/>
        <end position="293"/>
    </location>
</feature>
<protein>
    <recommendedName>
        <fullName evidence="8">Rhodopsin domain-containing protein</fullName>
    </recommendedName>
</protein>
<proteinExistence type="inferred from homology"/>
<name>A0A175W976_9PEZI</name>
<evidence type="ECO:0000256" key="1">
    <source>
        <dbReference type="ARBA" id="ARBA00004141"/>
    </source>
</evidence>
<dbReference type="VEuPathDB" id="FungiDB:MMYC01_204468"/>
<dbReference type="OrthoDB" id="5417887at2759"/>
<evidence type="ECO:0000313" key="9">
    <source>
        <dbReference type="EMBL" id="KXX74464.1"/>
    </source>
</evidence>
<keyword evidence="4 7" id="KW-0472">Membrane</keyword>
<comment type="subcellular location">
    <subcellularLocation>
        <location evidence="1">Membrane</location>
        <topology evidence="1">Multi-pass membrane protein</topology>
    </subcellularLocation>
</comment>
<evidence type="ECO:0000256" key="5">
    <source>
        <dbReference type="ARBA" id="ARBA00038359"/>
    </source>
</evidence>
<evidence type="ECO:0000313" key="11">
    <source>
        <dbReference type="Proteomes" id="UP000078237"/>
    </source>
</evidence>
<feature type="transmembrane region" description="Helical" evidence="7">
    <location>
        <begin position="13"/>
        <end position="32"/>
    </location>
</feature>
<evidence type="ECO:0000313" key="10">
    <source>
        <dbReference type="EMBL" id="KXX79554.1"/>
    </source>
</evidence>
<comment type="caution">
    <text evidence="10">The sequence shown here is derived from an EMBL/GenBank/DDBJ whole genome shotgun (WGS) entry which is preliminary data.</text>
</comment>